<dbReference type="Pfam" id="PF13517">
    <property type="entry name" value="FG-GAP_3"/>
    <property type="match status" value="4"/>
</dbReference>
<reference evidence="4 5" key="1">
    <citation type="submission" date="2016-10" db="EMBL/GenBank/DDBJ databases">
        <title>Lutibacter sp. LPB0138, isolated from marine gastropod.</title>
        <authorList>
            <person name="Kim E."/>
            <person name="Yi H."/>
        </authorList>
    </citation>
    <scope>NUCLEOTIDE SEQUENCE [LARGE SCALE GENOMIC DNA]</scope>
    <source>
        <strain evidence="4 5">LPB0138</strain>
    </source>
</reference>
<dbReference type="Gene3D" id="2.130.10.130">
    <property type="entry name" value="Integrin alpha, N-terminal"/>
    <property type="match status" value="3"/>
</dbReference>
<feature type="chain" id="PRO_5009110950" description="ASPIC/UnbV domain-containing protein" evidence="2">
    <location>
        <begin position="22"/>
        <end position="1082"/>
    </location>
</feature>
<keyword evidence="5" id="KW-1185">Reference proteome</keyword>
<evidence type="ECO:0000313" key="4">
    <source>
        <dbReference type="EMBL" id="AOW21545.1"/>
    </source>
</evidence>
<dbReference type="PANTHER" id="PTHR16026:SF0">
    <property type="entry name" value="CARTILAGE ACIDIC PROTEIN 1"/>
    <property type="match status" value="1"/>
</dbReference>
<protein>
    <recommendedName>
        <fullName evidence="3">ASPIC/UnbV domain-containing protein</fullName>
    </recommendedName>
</protein>
<keyword evidence="1 2" id="KW-0732">Signal</keyword>
<dbReference type="InterPro" id="IPR011519">
    <property type="entry name" value="UnbV_ASPIC"/>
</dbReference>
<organism evidence="4 5">
    <name type="scientific">Urechidicola croceus</name>
    <dbReference type="NCBI Taxonomy" id="1850246"/>
    <lineage>
        <taxon>Bacteria</taxon>
        <taxon>Pseudomonadati</taxon>
        <taxon>Bacteroidota</taxon>
        <taxon>Flavobacteriia</taxon>
        <taxon>Flavobacteriales</taxon>
        <taxon>Flavobacteriaceae</taxon>
        <taxon>Urechidicola</taxon>
    </lineage>
</organism>
<dbReference type="InterPro" id="IPR028994">
    <property type="entry name" value="Integrin_alpha_N"/>
</dbReference>
<gene>
    <name evidence="4" type="ORF">LPB138_13040</name>
</gene>
<dbReference type="SUPFAM" id="SSF69318">
    <property type="entry name" value="Integrin alpha N-terminal domain"/>
    <property type="match status" value="3"/>
</dbReference>
<feature type="signal peptide" evidence="2">
    <location>
        <begin position="1"/>
        <end position="21"/>
    </location>
</feature>
<dbReference type="Proteomes" id="UP000176050">
    <property type="component" value="Chromosome"/>
</dbReference>
<name>A0A1D8PAI1_9FLAO</name>
<dbReference type="InterPro" id="IPR013517">
    <property type="entry name" value="FG-GAP"/>
</dbReference>
<evidence type="ECO:0000313" key="5">
    <source>
        <dbReference type="Proteomes" id="UP000176050"/>
    </source>
</evidence>
<dbReference type="RefSeq" id="WP_070237705.1">
    <property type="nucleotide sequence ID" value="NZ_CP017478.1"/>
</dbReference>
<dbReference type="PROSITE" id="PS51257">
    <property type="entry name" value="PROKAR_LIPOPROTEIN"/>
    <property type="match status" value="1"/>
</dbReference>
<evidence type="ECO:0000256" key="2">
    <source>
        <dbReference type="SAM" id="SignalP"/>
    </source>
</evidence>
<dbReference type="PANTHER" id="PTHR16026">
    <property type="entry name" value="CARTILAGE ACIDIC PROTEIN 1"/>
    <property type="match status" value="1"/>
</dbReference>
<dbReference type="OrthoDB" id="9816120at2"/>
<accession>A0A1D8PAI1</accession>
<evidence type="ECO:0000256" key="1">
    <source>
        <dbReference type="ARBA" id="ARBA00022729"/>
    </source>
</evidence>
<dbReference type="EMBL" id="CP017478">
    <property type="protein sequence ID" value="AOW21545.1"/>
    <property type="molecule type" value="Genomic_DNA"/>
</dbReference>
<dbReference type="InterPro" id="IPR027039">
    <property type="entry name" value="Crtac1"/>
</dbReference>
<dbReference type="Pfam" id="PF07593">
    <property type="entry name" value="UnbV_ASPIC"/>
    <property type="match status" value="1"/>
</dbReference>
<feature type="domain" description="ASPIC/UnbV" evidence="3">
    <location>
        <begin position="517"/>
        <end position="584"/>
    </location>
</feature>
<dbReference type="KEGG" id="lul:LPB138_13040"/>
<evidence type="ECO:0000259" key="3">
    <source>
        <dbReference type="Pfam" id="PF07593"/>
    </source>
</evidence>
<dbReference type="STRING" id="1850246.LPB138_13040"/>
<sequence>MNKSIFSILGILLFLSCSSNGGKLFDTPIAEKTGIDFINTITETEDLNILDYLYFYNGGGVAIGDINNDNLPDIFMSGNQVKNKLYLNKGNLKFEDVSKTAGIEGKSSWNTGAVMGDINGDGLLDIYVCAVVGVNGFNGFNELYINNGDGTFSESAAKFGLDFDSYSSSAAFLDYDLDGDLDIYILNHAVHSQESFGKADLRFKRNYQTGDKLMRNDGNKFTEVSEEAGIFGGINGYGLGIAISDFNQDGFPDIYVGNDFHEDDYYYLNNGDGTFSEKLKEHFGHTTRFSMGNDVADINHDGLPDILSLDMLPEDEVVLKTSEGDDNIQTQKMRIERYGYHYQFTRNMLHLNQQNGSYSETALMSGIAATDWSWSGLFADFNQDGEQDLFVSNGIPKRPNDLDYINFVSNDQIQKKIDNTKLVDQQALELMPTGEVHNYVFKGNKNLQFEDKSNDWINGSVKQISGATALADLDNDGDLDIITNNINSPATLYINKTNEKSNYLKLKFNYSKPNSFGIGTKVFAYNDGELQFKELYTVRGFQASSEPIIHFGFNQSEQIDSLKIIWPNNTFQVLKDVKTNQNLTISQENTKEFNYASLHPKTKSLFTRIDNNLGIDFTHIEDGFIDFNREKLIPYQVSDRGPAVSIGDLNNDSKPDIFFGGSKHISSKIYIQSDSSFIKTEIPTIKKDSIKEDVVSLIADFNNDGKNDLIIGTGGANFSNKSKPLTDSFYIQNDSSFIAHSFPETFENASVMKVHDYDSDGDLDVFVGNNVVSNKFGSIPNSYILNNENGNFSIIENKELNSIGMITDAVWSDFDNDGIEDLIVVGEWMKPSFFKNNNGILNKVELIDEDLNGLWRVIEPFDIDNDGDLDYLLGNWGLNSKFKASNKYPMNMHYADFDNNGKTETIVSTEKNGNYYPLLGLNEITSQIVSVKKKFTTYKSFAGKTVEQIFDKKVLSDAKLLTINELRSGYLKNENGKFIFVPFKNELQVSPITAFLKYDFDNNGQNEVLVAGNYFGTKPFHGRLDSFSGALIKNENEILLGSDFGLDLSKKSIRSLNVLNFNSNSYLLITIHNDKAEVYQIK</sequence>
<dbReference type="AlphaFoldDB" id="A0A1D8PAI1"/>
<proteinExistence type="predicted"/>